<dbReference type="SUPFAM" id="SSF46689">
    <property type="entry name" value="Homeodomain-like"/>
    <property type="match status" value="1"/>
</dbReference>
<dbReference type="PRINTS" id="PR01590">
    <property type="entry name" value="HTHFIS"/>
</dbReference>
<dbReference type="RefSeq" id="WP_183319145.1">
    <property type="nucleotide sequence ID" value="NZ_JACIEN010000015.1"/>
</dbReference>
<reference evidence="3 4" key="1">
    <citation type="submission" date="2020-08" db="EMBL/GenBank/DDBJ databases">
        <title>Genomic Encyclopedia of Type Strains, Phase IV (KMG-IV): sequencing the most valuable type-strain genomes for metagenomic binning, comparative biology and taxonomic classification.</title>
        <authorList>
            <person name="Goeker M."/>
        </authorList>
    </citation>
    <scope>NUCLEOTIDE SEQUENCE [LARGE SCALE GENOMIC DNA]</scope>
    <source>
        <strain evidence="3 4">DSM 103737</strain>
    </source>
</reference>
<dbReference type="Gene3D" id="3.30.450.40">
    <property type="match status" value="1"/>
</dbReference>
<keyword evidence="4" id="KW-1185">Reference proteome</keyword>
<dbReference type="Pfam" id="PF02954">
    <property type="entry name" value="HTH_8"/>
    <property type="match status" value="1"/>
</dbReference>
<feature type="domain" description="DNA binding HTH" evidence="2">
    <location>
        <begin position="318"/>
        <end position="359"/>
    </location>
</feature>
<organism evidence="3 4">
    <name type="scientific">Chelatococcus caeni</name>
    <dbReference type="NCBI Taxonomy" id="1348468"/>
    <lineage>
        <taxon>Bacteria</taxon>
        <taxon>Pseudomonadati</taxon>
        <taxon>Pseudomonadota</taxon>
        <taxon>Alphaproteobacteria</taxon>
        <taxon>Hyphomicrobiales</taxon>
        <taxon>Chelatococcaceae</taxon>
        <taxon>Chelatococcus</taxon>
    </lineage>
</organism>
<dbReference type="EMBL" id="JACIEN010000015">
    <property type="protein sequence ID" value="MBB4020202.1"/>
    <property type="molecule type" value="Genomic_DNA"/>
</dbReference>
<dbReference type="Proteomes" id="UP000577362">
    <property type="component" value="Unassembled WGS sequence"/>
</dbReference>
<gene>
    <name evidence="3" type="ORF">GGR16_005268</name>
</gene>
<name>A0A840C846_9HYPH</name>
<proteinExistence type="predicted"/>
<dbReference type="InterPro" id="IPR029016">
    <property type="entry name" value="GAF-like_dom_sf"/>
</dbReference>
<evidence type="ECO:0000259" key="1">
    <source>
        <dbReference type="Pfam" id="PF01590"/>
    </source>
</evidence>
<dbReference type="GO" id="GO:0043565">
    <property type="term" value="F:sequence-specific DNA binding"/>
    <property type="evidence" value="ECO:0007669"/>
    <property type="project" value="InterPro"/>
</dbReference>
<evidence type="ECO:0000313" key="3">
    <source>
        <dbReference type="EMBL" id="MBB4020202.1"/>
    </source>
</evidence>
<protein>
    <submittedName>
        <fullName evidence="3">Transcriptional regulator of acetoin/glycerol metabolism</fullName>
    </submittedName>
</protein>
<evidence type="ECO:0000313" key="4">
    <source>
        <dbReference type="Proteomes" id="UP000577362"/>
    </source>
</evidence>
<dbReference type="InterPro" id="IPR009057">
    <property type="entry name" value="Homeodomain-like_sf"/>
</dbReference>
<feature type="domain" description="GAF" evidence="1">
    <location>
        <begin position="64"/>
        <end position="198"/>
    </location>
</feature>
<dbReference type="InterPro" id="IPR003018">
    <property type="entry name" value="GAF"/>
</dbReference>
<sequence>MGEGLQKGDWERFRALGSVPEGIREVVLGSWIRSRSDGGLYSLQQAPSLALDELNRRRSRNWRLRRAAESAVRQAGDMLEDAGAMLLLCDGGGVILEAAGDARIRSRGEENHLHPGGLWAETAIGTNAIGTALHLGAPVTIGSVEHFCEAIQRWSCAAAPVRDPVDGRVLGVVDVSAPSDEHMRQGAALAVGLALQIEETLRGTMLQERERLIRRLLDAAGSLDRDRILVDRHGRRIWASHDSRWIDARLVSVADLLDEASLHEDARVLAERIREGLPDADVEVISEEGEVQGLIISFADRRGGQRHTERERSDSGETLRDRERAHVLDTVAECDGNLSETARRLGISRSTLYLKLEQYGVSRRR</sequence>
<dbReference type="Pfam" id="PF01590">
    <property type="entry name" value="GAF"/>
    <property type="match status" value="1"/>
</dbReference>
<comment type="caution">
    <text evidence="3">The sequence shown here is derived from an EMBL/GenBank/DDBJ whole genome shotgun (WGS) entry which is preliminary data.</text>
</comment>
<evidence type="ECO:0000259" key="2">
    <source>
        <dbReference type="Pfam" id="PF02954"/>
    </source>
</evidence>
<dbReference type="InterPro" id="IPR002197">
    <property type="entry name" value="HTH_Fis"/>
</dbReference>
<dbReference type="Gene3D" id="1.10.10.60">
    <property type="entry name" value="Homeodomain-like"/>
    <property type="match status" value="1"/>
</dbReference>
<dbReference type="SUPFAM" id="SSF55781">
    <property type="entry name" value="GAF domain-like"/>
    <property type="match status" value="1"/>
</dbReference>
<dbReference type="AlphaFoldDB" id="A0A840C846"/>
<accession>A0A840C846</accession>